<dbReference type="AlphaFoldDB" id="A0A4R7TG77"/>
<organism evidence="1 2">
    <name type="scientific">Kribbella voronezhensis</name>
    <dbReference type="NCBI Taxonomy" id="2512212"/>
    <lineage>
        <taxon>Bacteria</taxon>
        <taxon>Bacillati</taxon>
        <taxon>Actinomycetota</taxon>
        <taxon>Actinomycetes</taxon>
        <taxon>Propionibacteriales</taxon>
        <taxon>Kribbellaceae</taxon>
        <taxon>Kribbella</taxon>
    </lineage>
</organism>
<comment type="caution">
    <text evidence="1">The sequence shown here is derived from an EMBL/GenBank/DDBJ whole genome shotgun (WGS) entry which is preliminary data.</text>
</comment>
<dbReference type="Pfam" id="PF19371">
    <property type="entry name" value="DUF5946"/>
    <property type="match status" value="1"/>
</dbReference>
<name>A0A4R7TG77_9ACTN</name>
<proteinExistence type="predicted"/>
<dbReference type="EMBL" id="SOCE01000001">
    <property type="protein sequence ID" value="TDU90488.1"/>
    <property type="molecule type" value="Genomic_DNA"/>
</dbReference>
<evidence type="ECO:0000313" key="2">
    <source>
        <dbReference type="Proteomes" id="UP000295151"/>
    </source>
</evidence>
<gene>
    <name evidence="1" type="ORF">EV138_4079</name>
</gene>
<reference evidence="1 2" key="1">
    <citation type="submission" date="2019-03" db="EMBL/GenBank/DDBJ databases">
        <title>Genomic Encyclopedia of Type Strains, Phase III (KMG-III): the genomes of soil and plant-associated and newly described type strains.</title>
        <authorList>
            <person name="Whitman W."/>
        </authorList>
    </citation>
    <scope>NUCLEOTIDE SEQUENCE [LARGE SCALE GENOMIC DNA]</scope>
    <source>
        <strain evidence="1 2">VKM Ac-2575</strain>
    </source>
</reference>
<keyword evidence="2" id="KW-1185">Reference proteome</keyword>
<dbReference type="OrthoDB" id="158614at2"/>
<protein>
    <submittedName>
        <fullName evidence="1">Uncharacterized protein</fullName>
    </submittedName>
</protein>
<accession>A0A4R7TG77</accession>
<evidence type="ECO:0000313" key="1">
    <source>
        <dbReference type="EMBL" id="TDU90488.1"/>
    </source>
</evidence>
<dbReference type="Proteomes" id="UP000295151">
    <property type="component" value="Unassembled WGS sequence"/>
</dbReference>
<sequence length="160" mass="17501">MSNWSGGPSGYNASPECAEVAGALLGYEVDHQAALGHLHQLRIDAYGAQHVGPQTRPITTVFALNGLYMYFERGSGNLDVRTAHGIMANSYSDWPVLTPPDQVGTLTAHAVLQAAPEGVRAVEHLLIEWARQVWEAWPGQDRQLVGDLTVQLVPARHFHR</sequence>
<dbReference type="InterPro" id="IPR045990">
    <property type="entry name" value="DUF5946"/>
</dbReference>